<keyword evidence="10" id="KW-1185">Reference proteome</keyword>
<dbReference type="EMBL" id="GL732598">
    <property type="protein sequence ID" value="EFX72607.1"/>
    <property type="molecule type" value="Genomic_DNA"/>
</dbReference>
<sequence>MTLSSDLEVDCCEEELSETQVSFFTNAMMEYEKAMSEANQIKKEGSSVTKTGNVWLVKSTYQVKVRNPVAPPPQLPTPAVQQTMHSPRSGPTQFLIRPPIIPSVPPVSTLPTKIFRPLNQSIALLPAADETPIPAVDETPFPASQLLSQFTATTTKKQKAAPCIQPGQVAQTVQAIPQTIQVAQAAQTAKVIQVSHTVKLPQTVQTPKVTQAVQVAQATQVAQVTPSISGGNNKRASSNQPVPTQKPNKPSETSQAPAVTIPTSQLMTILTVPSNATPAKNTASVPPPEDTKMLSKTIPSLCVVVRPANSVPDIVNTKKREALDSFVKSRLVLDPRRFAEWLMQVGLLRSQQFGTCRTHFNGTSTPVPLQLRMYAEENKFPFSGGYVWMTKCCDRNFVSIFRESLFEDSTQSPTVLLKLIYHWACQTTVSNVVQWVKIDHIFLRLFYGMLRSVCTVEVHSSTSLFGCKNGRVEVGVISLGTTSTDGKRRDVKVEVLGVYDQETKKFRLRACEPIAGDTRSRARFTKILEPLPKWVNQKAIIMTDFTVERAALEELGFRHVVQKNLNTVSVDDRLNNRTIMEYLRKTVPKVFQNTLSLLSTATIQQFLDELVWREINGQSSSDAFHNIIRDISAQARAETGMPLVKRLPIVSVDPFKDWSITQNKPNQTSPNEATSTVAVKRPMVSTIKESASTSGASNAKEMRTVSYYATMLDLSKGLAIPDPQDSEMTRPHLQCQHSECKTVTHTNLEMMAHLRQHLVKDAVTDGDDWTEHCNYCLDTLATASQKKAHEENHHLFLSTFKSQMTREDVASVKDLVCLICHEKFAQFRQLEQHLEKTHVYCEMPYRCRVCHFQTSAHSQLINHFYENHKNSLHLLCPLCLDTFDTKGDNEAKAFDTGHMQYLQHLKNHLPLTNGHPCKRCVLTFQEYDQLLYHVRTDHLSAVTNIHVRPFSYTIIKPVGSVGGKNQVVVYSNSSNTGLTSPNLASSSSPNSVAGAGMKASLKTYSKEVQEIPNTSVARRLPNVTLTEDMLLAANLCIECKEPLKKKNHFTGYMCCTLCRFSTCCGIAMKLHQNHVHKGQVGPILGSVYALSETVKCKCGFSSSSGLDLERHMVQCGEKSVTVAS</sequence>
<evidence type="ECO:0000256" key="4">
    <source>
        <dbReference type="ARBA" id="ARBA00022771"/>
    </source>
</evidence>
<evidence type="ECO:0000256" key="6">
    <source>
        <dbReference type="ARBA" id="ARBA00023242"/>
    </source>
</evidence>
<dbReference type="InterPro" id="IPR057618">
    <property type="entry name" value="Znf_POGZ/Z280C-D-like"/>
</dbReference>
<evidence type="ECO:0000256" key="5">
    <source>
        <dbReference type="ARBA" id="ARBA00022833"/>
    </source>
</evidence>
<dbReference type="OrthoDB" id="10032537at2759"/>
<gene>
    <name evidence="9" type="ORF">DAPPUDRAFT_308197</name>
</gene>
<evidence type="ECO:0000313" key="10">
    <source>
        <dbReference type="Proteomes" id="UP000000305"/>
    </source>
</evidence>
<keyword evidence="6" id="KW-0539">Nucleus</keyword>
<dbReference type="GO" id="GO:0000981">
    <property type="term" value="F:DNA-binding transcription factor activity, RNA polymerase II-specific"/>
    <property type="evidence" value="ECO:0000318"/>
    <property type="project" value="GO_Central"/>
</dbReference>
<evidence type="ECO:0000256" key="1">
    <source>
        <dbReference type="ARBA" id="ARBA00004123"/>
    </source>
</evidence>
<dbReference type="SMART" id="SM00355">
    <property type="entry name" value="ZnF_C2H2"/>
    <property type="match status" value="6"/>
</dbReference>
<keyword evidence="4" id="KW-0863">Zinc-finger</keyword>
<keyword evidence="5" id="KW-0862">Zinc</keyword>
<dbReference type="AlphaFoldDB" id="E9H6N2"/>
<dbReference type="eggNOG" id="KOG1721">
    <property type="taxonomic scope" value="Eukaryota"/>
</dbReference>
<comment type="subcellular location">
    <subcellularLocation>
        <location evidence="1">Nucleus</location>
    </subcellularLocation>
</comment>
<dbReference type="InParanoid" id="E9H6N2"/>
<dbReference type="KEGG" id="dpx:DAPPUDRAFT_308197"/>
<dbReference type="STRING" id="6669.E9H6N2"/>
<keyword evidence="3" id="KW-0677">Repeat</keyword>
<evidence type="ECO:0000259" key="8">
    <source>
        <dbReference type="PROSITE" id="PS00028"/>
    </source>
</evidence>
<feature type="compositionally biased region" description="Polar residues" evidence="7">
    <location>
        <begin position="227"/>
        <end position="260"/>
    </location>
</feature>
<dbReference type="InterPro" id="IPR013087">
    <property type="entry name" value="Znf_C2H2_type"/>
</dbReference>
<dbReference type="GO" id="GO:0008270">
    <property type="term" value="F:zinc ion binding"/>
    <property type="evidence" value="ECO:0007669"/>
    <property type="project" value="UniProtKB-KW"/>
</dbReference>
<dbReference type="GO" id="GO:0005634">
    <property type="term" value="C:nucleus"/>
    <property type="evidence" value="ECO:0000318"/>
    <property type="project" value="GO_Central"/>
</dbReference>
<name>E9H6N2_DAPPU</name>
<dbReference type="FunCoup" id="E9H6N2">
    <property type="interactions" value="328"/>
</dbReference>
<dbReference type="OMA" id="PKVRTHH"/>
<dbReference type="Gene3D" id="3.30.160.60">
    <property type="entry name" value="Classic Zinc Finger"/>
    <property type="match status" value="1"/>
</dbReference>
<feature type="domain" description="C2H2-type" evidence="8">
    <location>
        <begin position="917"/>
        <end position="938"/>
    </location>
</feature>
<accession>E9H6N2</accession>
<dbReference type="GO" id="GO:0006357">
    <property type="term" value="P:regulation of transcription by RNA polymerase II"/>
    <property type="evidence" value="ECO:0000318"/>
    <property type="project" value="GO_Central"/>
</dbReference>
<reference evidence="9 10" key="1">
    <citation type="journal article" date="2011" name="Science">
        <title>The ecoresponsive genome of Daphnia pulex.</title>
        <authorList>
            <person name="Colbourne J.K."/>
            <person name="Pfrender M.E."/>
            <person name="Gilbert D."/>
            <person name="Thomas W.K."/>
            <person name="Tucker A."/>
            <person name="Oakley T.H."/>
            <person name="Tokishita S."/>
            <person name="Aerts A."/>
            <person name="Arnold G.J."/>
            <person name="Basu M.K."/>
            <person name="Bauer D.J."/>
            <person name="Caceres C.E."/>
            <person name="Carmel L."/>
            <person name="Casola C."/>
            <person name="Choi J.H."/>
            <person name="Detter J.C."/>
            <person name="Dong Q."/>
            <person name="Dusheyko S."/>
            <person name="Eads B.D."/>
            <person name="Frohlich T."/>
            <person name="Geiler-Samerotte K.A."/>
            <person name="Gerlach D."/>
            <person name="Hatcher P."/>
            <person name="Jogdeo S."/>
            <person name="Krijgsveld J."/>
            <person name="Kriventseva E.V."/>
            <person name="Kultz D."/>
            <person name="Laforsch C."/>
            <person name="Lindquist E."/>
            <person name="Lopez J."/>
            <person name="Manak J.R."/>
            <person name="Muller J."/>
            <person name="Pangilinan J."/>
            <person name="Patwardhan R.P."/>
            <person name="Pitluck S."/>
            <person name="Pritham E.J."/>
            <person name="Rechtsteiner A."/>
            <person name="Rho M."/>
            <person name="Rogozin I.B."/>
            <person name="Sakarya O."/>
            <person name="Salamov A."/>
            <person name="Schaack S."/>
            <person name="Shapiro H."/>
            <person name="Shiga Y."/>
            <person name="Skalitzky C."/>
            <person name="Smith Z."/>
            <person name="Souvorov A."/>
            <person name="Sung W."/>
            <person name="Tang Z."/>
            <person name="Tsuchiya D."/>
            <person name="Tu H."/>
            <person name="Vos H."/>
            <person name="Wang M."/>
            <person name="Wolf Y.I."/>
            <person name="Yamagata H."/>
            <person name="Yamada T."/>
            <person name="Ye Y."/>
            <person name="Shaw J.R."/>
            <person name="Andrews J."/>
            <person name="Crease T.J."/>
            <person name="Tang H."/>
            <person name="Lucas S.M."/>
            <person name="Robertson H.M."/>
            <person name="Bork P."/>
            <person name="Koonin E.V."/>
            <person name="Zdobnov E.M."/>
            <person name="Grigoriev I.V."/>
            <person name="Lynch M."/>
            <person name="Boore J.L."/>
        </authorList>
    </citation>
    <scope>NUCLEOTIDE SEQUENCE [LARGE SCALE GENOMIC DNA]</scope>
</reference>
<dbReference type="PhylomeDB" id="E9H6N2"/>
<keyword evidence="2" id="KW-0479">Metal-binding</keyword>
<dbReference type="HOGENOM" id="CLU_003507_0_0_1"/>
<evidence type="ECO:0000256" key="7">
    <source>
        <dbReference type="SAM" id="MobiDB-lite"/>
    </source>
</evidence>
<dbReference type="GO" id="GO:0043565">
    <property type="term" value="F:sequence-specific DNA binding"/>
    <property type="evidence" value="ECO:0000318"/>
    <property type="project" value="GO_Central"/>
</dbReference>
<dbReference type="PROSITE" id="PS00028">
    <property type="entry name" value="ZINC_FINGER_C2H2_1"/>
    <property type="match status" value="2"/>
</dbReference>
<feature type="domain" description="C2H2-type" evidence="8">
    <location>
        <begin position="817"/>
        <end position="838"/>
    </location>
</feature>
<evidence type="ECO:0000313" key="9">
    <source>
        <dbReference type="EMBL" id="EFX72607.1"/>
    </source>
</evidence>
<dbReference type="PANTHER" id="PTHR24406">
    <property type="entry name" value="TRANSCRIPTIONAL REPRESSOR CTCFL-RELATED"/>
    <property type="match status" value="1"/>
</dbReference>
<organism evidence="9 10">
    <name type="scientific">Daphnia pulex</name>
    <name type="common">Water flea</name>
    <dbReference type="NCBI Taxonomy" id="6669"/>
    <lineage>
        <taxon>Eukaryota</taxon>
        <taxon>Metazoa</taxon>
        <taxon>Ecdysozoa</taxon>
        <taxon>Arthropoda</taxon>
        <taxon>Crustacea</taxon>
        <taxon>Branchiopoda</taxon>
        <taxon>Diplostraca</taxon>
        <taxon>Cladocera</taxon>
        <taxon>Anomopoda</taxon>
        <taxon>Daphniidae</taxon>
        <taxon>Daphnia</taxon>
    </lineage>
</organism>
<dbReference type="InterPro" id="IPR050888">
    <property type="entry name" value="ZnF_C2H2-type_TF"/>
</dbReference>
<proteinExistence type="predicted"/>
<evidence type="ECO:0000256" key="2">
    <source>
        <dbReference type="ARBA" id="ARBA00022723"/>
    </source>
</evidence>
<protein>
    <recommendedName>
        <fullName evidence="8">C2H2-type domain-containing protein</fullName>
    </recommendedName>
</protein>
<dbReference type="Pfam" id="PF25429">
    <property type="entry name" value="zf-POGZ"/>
    <property type="match status" value="1"/>
</dbReference>
<evidence type="ECO:0000256" key="3">
    <source>
        <dbReference type="ARBA" id="ARBA00022737"/>
    </source>
</evidence>
<dbReference type="Proteomes" id="UP000000305">
    <property type="component" value="Unassembled WGS sequence"/>
</dbReference>
<feature type="region of interest" description="Disordered" evidence="7">
    <location>
        <begin position="222"/>
        <end position="260"/>
    </location>
</feature>